<evidence type="ECO:0000256" key="5">
    <source>
        <dbReference type="ARBA" id="ARBA00023125"/>
    </source>
</evidence>
<evidence type="ECO:0000256" key="4">
    <source>
        <dbReference type="ARBA" id="ARBA00023015"/>
    </source>
</evidence>
<dbReference type="GO" id="GO:0000976">
    <property type="term" value="F:transcription cis-regulatory region binding"/>
    <property type="evidence" value="ECO:0007669"/>
    <property type="project" value="TreeGrafter"/>
</dbReference>
<dbReference type="InterPro" id="IPR035644">
    <property type="entry name" value="MraZ_C"/>
</dbReference>
<dbReference type="EMBL" id="VSSQ01000755">
    <property type="protein sequence ID" value="MPM00819.1"/>
    <property type="molecule type" value="Genomic_DNA"/>
</dbReference>
<dbReference type="AlphaFoldDB" id="A0A644WB52"/>
<proteinExistence type="inferred from homology"/>
<dbReference type="Pfam" id="PF02381">
    <property type="entry name" value="MraZ"/>
    <property type="match status" value="2"/>
</dbReference>
<keyword evidence="5" id="KW-0238">DNA-binding</keyword>
<evidence type="ECO:0000259" key="8">
    <source>
        <dbReference type="PROSITE" id="PS51740"/>
    </source>
</evidence>
<dbReference type="InterPro" id="IPR007159">
    <property type="entry name" value="SpoVT-AbrB_dom"/>
</dbReference>
<name>A0A644WB52_9ZZZZ</name>
<dbReference type="PANTHER" id="PTHR34701:SF1">
    <property type="entry name" value="TRANSCRIPTIONAL REGULATOR MRAZ"/>
    <property type="match status" value="1"/>
</dbReference>
<keyword evidence="6" id="KW-0804">Transcription</keyword>
<keyword evidence="2" id="KW-0963">Cytoplasm</keyword>
<feature type="compositionally biased region" description="Basic and acidic residues" evidence="7">
    <location>
        <begin position="34"/>
        <end position="47"/>
    </location>
</feature>
<dbReference type="SUPFAM" id="SSF89447">
    <property type="entry name" value="AbrB/MazE/MraZ-like"/>
    <property type="match status" value="1"/>
</dbReference>
<evidence type="ECO:0000313" key="9">
    <source>
        <dbReference type="EMBL" id="MPM00819.1"/>
    </source>
</evidence>
<dbReference type="CDD" id="cd16321">
    <property type="entry name" value="MraZ_C"/>
    <property type="match status" value="1"/>
</dbReference>
<dbReference type="PROSITE" id="PS51740">
    <property type="entry name" value="SPOVT_ABRB"/>
    <property type="match status" value="2"/>
</dbReference>
<sequence length="280" mass="31058">MSYPQYIHSKFELAPVFSLAIPPLTMASLAHREDGNEATRPHGEKSRFHTGTRFTRRRDPARERAASPRWRAQSDSPGMGTRAADRTVAAVRSAVFRTGTQVPATTGGEGDRRQALAGMFIGEYTFKVDSKGRVSIPALFRRELEEGDPEAKATGRPRMVIVYGADTQKMLQVYSYEGFQKLAAEINARPYTDPRRAILQRLVLNKAHPTEIDPDGRLVLPATLRGRLTLEGEAYFAGMGETFEIWKPETFAAVDAVRMEKLLAEMGEDFDPLSLLGGEG</sequence>
<keyword evidence="3" id="KW-0677">Repeat</keyword>
<evidence type="ECO:0000256" key="7">
    <source>
        <dbReference type="SAM" id="MobiDB-lite"/>
    </source>
</evidence>
<evidence type="ECO:0000256" key="3">
    <source>
        <dbReference type="ARBA" id="ARBA00022737"/>
    </source>
</evidence>
<evidence type="ECO:0000256" key="2">
    <source>
        <dbReference type="ARBA" id="ARBA00022490"/>
    </source>
</evidence>
<comment type="caution">
    <text evidence="9">The sequence shown here is derived from an EMBL/GenBank/DDBJ whole genome shotgun (WGS) entry which is preliminary data.</text>
</comment>
<dbReference type="GO" id="GO:2000143">
    <property type="term" value="P:negative regulation of DNA-templated transcription initiation"/>
    <property type="evidence" value="ECO:0007669"/>
    <property type="project" value="TreeGrafter"/>
</dbReference>
<dbReference type="NCBIfam" id="NF001476">
    <property type="entry name" value="PRK00326.2-2"/>
    <property type="match status" value="1"/>
</dbReference>
<gene>
    <name evidence="9" type="primary">mraZ_16</name>
    <name evidence="9" type="ORF">SDC9_47051</name>
</gene>
<feature type="domain" description="SpoVT-AbrB" evidence="8">
    <location>
        <begin position="123"/>
        <end position="167"/>
    </location>
</feature>
<dbReference type="InterPro" id="IPR038619">
    <property type="entry name" value="MraZ_sf"/>
</dbReference>
<dbReference type="InterPro" id="IPR003444">
    <property type="entry name" value="MraZ"/>
</dbReference>
<evidence type="ECO:0000256" key="1">
    <source>
        <dbReference type="ARBA" id="ARBA00013860"/>
    </source>
</evidence>
<accession>A0A644WB52</accession>
<dbReference type="GO" id="GO:0003700">
    <property type="term" value="F:DNA-binding transcription factor activity"/>
    <property type="evidence" value="ECO:0007669"/>
    <property type="project" value="InterPro"/>
</dbReference>
<keyword evidence="4" id="KW-0805">Transcription regulation</keyword>
<evidence type="ECO:0000256" key="6">
    <source>
        <dbReference type="ARBA" id="ARBA00023163"/>
    </source>
</evidence>
<protein>
    <recommendedName>
        <fullName evidence="1">Transcriptional regulator MraZ</fullName>
    </recommendedName>
</protein>
<feature type="compositionally biased region" description="Basic and acidic residues" evidence="7">
    <location>
        <begin position="57"/>
        <end position="66"/>
    </location>
</feature>
<reference evidence="9" key="1">
    <citation type="submission" date="2019-08" db="EMBL/GenBank/DDBJ databases">
        <authorList>
            <person name="Kucharzyk K."/>
            <person name="Murdoch R.W."/>
            <person name="Higgins S."/>
            <person name="Loffler F."/>
        </authorList>
    </citation>
    <scope>NUCLEOTIDE SEQUENCE</scope>
</reference>
<dbReference type="Gene3D" id="3.40.1550.20">
    <property type="entry name" value="Transcriptional regulator MraZ domain"/>
    <property type="match status" value="1"/>
</dbReference>
<feature type="region of interest" description="Disordered" evidence="7">
    <location>
        <begin position="34"/>
        <end position="82"/>
    </location>
</feature>
<dbReference type="PANTHER" id="PTHR34701">
    <property type="entry name" value="TRANSCRIPTIONAL REGULATOR MRAZ"/>
    <property type="match status" value="1"/>
</dbReference>
<dbReference type="InterPro" id="IPR020603">
    <property type="entry name" value="MraZ_dom"/>
</dbReference>
<feature type="domain" description="SpoVT-AbrB" evidence="8">
    <location>
        <begin position="207"/>
        <end position="250"/>
    </location>
</feature>
<dbReference type="InterPro" id="IPR035642">
    <property type="entry name" value="MraZ_N"/>
</dbReference>
<dbReference type="InterPro" id="IPR037914">
    <property type="entry name" value="SpoVT-AbrB_sf"/>
</dbReference>
<organism evidence="9">
    <name type="scientific">bioreactor metagenome</name>
    <dbReference type="NCBI Taxonomy" id="1076179"/>
    <lineage>
        <taxon>unclassified sequences</taxon>
        <taxon>metagenomes</taxon>
        <taxon>ecological metagenomes</taxon>
    </lineage>
</organism>
<dbReference type="HAMAP" id="MF_01008">
    <property type="entry name" value="MraZ"/>
    <property type="match status" value="1"/>
</dbReference>
<dbReference type="CDD" id="cd16320">
    <property type="entry name" value="MraZ_N"/>
    <property type="match status" value="1"/>
</dbReference>